<reference evidence="1" key="1">
    <citation type="submission" date="2022-04" db="EMBL/GenBank/DDBJ databases">
        <title>Chromosome-scale genome assembly of Holotrichia oblita Faldermann.</title>
        <authorList>
            <person name="Rongchong L."/>
        </authorList>
    </citation>
    <scope>NUCLEOTIDE SEQUENCE</scope>
    <source>
        <strain evidence="1">81SQS9</strain>
    </source>
</reference>
<dbReference type="Proteomes" id="UP001056778">
    <property type="component" value="Chromosome 7"/>
</dbReference>
<evidence type="ECO:0000313" key="1">
    <source>
        <dbReference type="EMBL" id="KAI4458616.1"/>
    </source>
</evidence>
<comment type="caution">
    <text evidence="1">The sequence shown here is derived from an EMBL/GenBank/DDBJ whole genome shotgun (WGS) entry which is preliminary data.</text>
</comment>
<accession>A0ACB9SVQ3</accession>
<evidence type="ECO:0000313" key="2">
    <source>
        <dbReference type="Proteomes" id="UP001056778"/>
    </source>
</evidence>
<dbReference type="EMBL" id="CM043021">
    <property type="protein sequence ID" value="KAI4458616.1"/>
    <property type="molecule type" value="Genomic_DNA"/>
</dbReference>
<organism evidence="1 2">
    <name type="scientific">Holotrichia oblita</name>
    <name type="common">Chafer beetle</name>
    <dbReference type="NCBI Taxonomy" id="644536"/>
    <lineage>
        <taxon>Eukaryota</taxon>
        <taxon>Metazoa</taxon>
        <taxon>Ecdysozoa</taxon>
        <taxon>Arthropoda</taxon>
        <taxon>Hexapoda</taxon>
        <taxon>Insecta</taxon>
        <taxon>Pterygota</taxon>
        <taxon>Neoptera</taxon>
        <taxon>Endopterygota</taxon>
        <taxon>Coleoptera</taxon>
        <taxon>Polyphaga</taxon>
        <taxon>Scarabaeiformia</taxon>
        <taxon>Scarabaeidae</taxon>
        <taxon>Melolonthinae</taxon>
        <taxon>Holotrichia</taxon>
    </lineage>
</organism>
<keyword evidence="2" id="KW-1185">Reference proteome</keyword>
<name>A0ACB9SVQ3_HOLOL</name>
<protein>
    <submittedName>
        <fullName evidence="1">Poly a polymerase cid pap -related</fullName>
    </submittedName>
</protein>
<gene>
    <name evidence="1" type="ORF">MML48_7g00012240</name>
</gene>
<sequence length="3217" mass="371278">MASSYGNEPPDVTSLLKNLSKSEITLISELLRNKASKQLQDGVSEVSKIVGSLINSKNGMSECDTIYWYCNIKLLSSALQSAEQQALGKLKSIKKSFDCTTCKKKVELNYRKGLPITLQKHVCNPSKPPGMSGSDQNKLSSLQEYELNEILRYGNKIKEKLFFKVPKNNLYLYTIYVIDDVIKCLVCGCEIPGRTNVMQHVSGSRHIKGLQQDYSIVLAFHKYFEKLKAEYQVLQRDFCIYDNTSVQCVLCSHIIPLQDVKQHIEGPCFGIKEDGKYVVPVKYDAHIKATIYKDLLDFCIIVDNVNCPMLQNIGNGIYCLLCNANVTKHIYIHIDSSVHQAHLESKTTLDCLKKYHQVWTALPVHIQVEQTYFRRREGKITCIVCSTYFRYNVDDLASHVNSMNHKMFLMKMKNTDDPSPSFQKQSSQSVSSRSASVETDRTNSLSTSSSSSNIENKLGANSASIPDVVTPPIESSPVYTNVPASLGIAKIPYDQSVLEELYPDGLMLFTITMDTVKYPIIIKRETAKHCFICNADVSTSLLLHANSPEHIQQMGSDRRRELLKKFHDLWISLPQSDQCRQIAFKIENDLVCMLCDKKMAYDIGELKSHIESWEHVQKVMAKHVNGIPNDIKQVSNFSQTLSNGIVPNSPARSISNTMVDNRVDVPIEKPKSLQGAVTYSKEILNDLYGEELIHYYIRIDDTRYPFIQNMGTYKRCLICNIDLISSVLFHINSSPHIQSVSDPEKIKQLRRYHDLWLNFSESDQREQKHFEIGEKLKCSLCQKELEYDVEALTAHIFSTGHGNETWSLKNQSSTVSGKLIDESNLSEIENSSDEEVLEAEPVEGQTLDGNNSETSVLEVDSNSVGQQMNERETDKFIVLAYKSIIYDKTTMESVYSNLHQYVFVIRDKRLFFIQNRNESKYCLICSLPIINVDEHIKSDQHLRNEQDDVILKRVKMYHKLFVLLETKFHKEQIYFVPEADGIRCIPCGLCFSKLDALREHLKSHDHVQQVEERRSKKDKCEASLTSEEKTDVPSITLESLKSNLESYTVVIAKKKYYYIQNRGNYLYCLICRRVLSDLSLHLRTLQHANNLHNKTTLGSLKKFYEFFEGVPLYLKVEQIYFAPNKDGVKCLKCDLLCSQIRLLQLHLISPMHGGIQNPMMPEPNVVQAEASENVSTCNETDLACLMKLDSLKSDLQPYTVVIKGNKYYYIQNRGNYMCCLICRRVLDSVSLHVRTLQHAKNLRNKAVLESLKNFYELFESLPLHLKVEQVYFVPNVDGVKCLKCDFLCSTIPLLQQHLISKMHEEIQNQMIPEPNAVQAEVSKSVVKSNEKCPTTRYNLLEYIIIIQGLGYFCIQNRHDSLYCLICRVAIKNPSEHVKSAEHLNNEQNDRILNSVKRYHELFLSLNRKSRRQQIYFTPQANGVNCLKCNVLSATILDIVEHLESLSHIGLFNIKPNADDLHKDNVIKREEYSTACTDLYEYFIIIQRLRYFFIQIRPDSFYCLICRVAIKNPTEHVKCAEHLSSEQDDGILNSVKRYYELFLSLNRESRRQKIYFTPQANGVNCLECDIFCATTQDIIEHLESLSHIGLFNKKPNADVLHKDNVIEREEYPTACTDLYEYFIMMAGLRYFFIQIRPDSFYCLMCRTPINKIVEHIKDVKHLNNQRNGYVLNSVKRYHDSFLPLKPKLKRQKIYFEPSTNGVNCLRCEAFCATSAEIQEHLEHSHIELSDVKPKTDFLLKKMVLMELEESLPSLYSNETLDEIYPNLTQYSIDVDNVMYPCIQKRPRSLFCLACQTAIYSPIETHIINESHIKRCQDPVIRQMISNYHRVFTELPPKQQVQQTDFELYVNKMTCIPCTVSLPLTAKFIKHHLESQFHYNNVMNIALSSDEETPEEPPTTTAFEGGDISNHIEPCSTSEIYDNIYILEHFNKTYCLLCEKHITPDHLRTKKHIKKLNRTTNANSVIHKRVETFLRKWDEVAVEYQHMKNEFLPASPTLTFCLKCAVNVEFSMMEKHLSQFHGEVLYDLPEKLSLNFKSPTTRYPQKIVDKYFKENIPQCNIITDLVAYPIFQNTIAGLCCLVCRVTVHVDVFTHLSSQSHLNHLLNTTKKSKQKMIRYHDFWAGLPSKYQEQIYYFNNAATSSFFCLICSVGCGKKKMVSHFESSEHISHLFQQESVKAFAFSNNKSSFVEDVPKEPIEKKRDLFKGSDVQEHLFPRKINDFVRKLHCLDVDIIQSPTNDKFFCFLCQTETNDVVKHTALPQHELKLLDHSTNVEPVRVFHDEWRKIDQENRHFQASFFPVTSSIVFCKICCLNVEYKQLDNHLNKCHDEVEYAEFQDRLDVDFNFISKKEYSPKVQRTLYKDNIPQCNLILEGISYPVIQTVDNHLRCLLCQKEISDDKYSHLNSINHALSAINLGMKKRLKMYHDTWLDGDEHFQMQQIYFEKDRDYYCKVCVLDVKMGDLREHITSTLHTISLQKFLINERSLDKSNVFHDIEILPQLDKSKMNESLNVSQLDGYYNSDSESEEGSDDGPKQYSKSVISECYPDFDKYNCTVDGIPYPIFRNTLIGTVCMLCKRNPQVESVNEHIGKDSHKSRMMDETRHNKLRNFHKAWMKQEPAVQNHQKYFHRMQCLPCATQVDYDSIADHVLNSKHERKIKLPFNTTAKERHDGEDYLGAASSTSTPIKSKKINNEAVAPHRGATYKIEKANQSPKSENNRKSRHNIKKSIQNPNSQNIVDRIPLRYGKDAKFLIVEKTNIFCGICSKKLKNDIRGVKEHLDSAAHLTKSNISRKKIKYSCDICNKYYSTEGSWDNHLVDLTHMARYNNLAKSKKGLTEYECLTCSLVIFGDETAVQKHHALFANKRTKEIVLPKPVLYLISSRSFIQDNCEKLLKEAKKAFESQDKEKQVCVALVKVLKEYYPQCKAYPFGSRLTGLGYCDSDLDVFLDTGDMYNGNHRQDAEEQANIVNIVARTLQKHKNSFSDINKVAGARTPIVQVFHKDSNIDCDISFKHGLSVENTTFIKLCLDLQTVLTPTLLYLKEWYASTNLSGLSSYALTMLMIFYLQTTGYLLSVKDLRLINSEKGQIIDGWETIKYTVSLRKMKEYVNNCDYTVIQLLENFFEYYAKFDFEKWVVCPLMGYLMSKSNFNGNGVNLPAEMANYVQKLRASPNPEYFRNLTPMCVQDPFDLSHNLTKAFPRDMLKKFQAYCSLSKKHISALN</sequence>
<proteinExistence type="predicted"/>